<dbReference type="eggNOG" id="arCOG00373">
    <property type="taxonomic scope" value="Archaea"/>
</dbReference>
<dbReference type="EnsemblBacteria" id="CAI49796">
    <property type="protein sequence ID" value="CAI49796"/>
    <property type="gene ID" value="NP_3410A"/>
</dbReference>
<dbReference type="PANTHER" id="PTHR32114">
    <property type="entry name" value="ABC TRANSPORTER ABCH.3"/>
    <property type="match status" value="1"/>
</dbReference>
<evidence type="ECO:0000313" key="5">
    <source>
        <dbReference type="EMBL" id="CAI49796.1"/>
    </source>
</evidence>
<dbReference type="AlphaFoldDB" id="Q3IQ02"/>
<comment type="similarity">
    <text evidence="2">Belongs to the Sph1/Sph2 family.</text>
</comment>
<dbReference type="SUPFAM" id="SSF57997">
    <property type="entry name" value="Tropomyosin"/>
    <property type="match status" value="1"/>
</dbReference>
<dbReference type="Gene3D" id="1.10.287.1490">
    <property type="match status" value="1"/>
</dbReference>
<dbReference type="PANTHER" id="PTHR32114:SF2">
    <property type="entry name" value="ABC TRANSPORTER ABCH.3"/>
    <property type="match status" value="1"/>
</dbReference>
<dbReference type="GeneID" id="3701769"/>
<dbReference type="KEGG" id="nph:NP_3410A"/>
<evidence type="ECO:0000313" key="6">
    <source>
        <dbReference type="Proteomes" id="UP000002698"/>
    </source>
</evidence>
<evidence type="ECO:0000256" key="2">
    <source>
        <dbReference type="ARBA" id="ARBA00049666"/>
    </source>
</evidence>
<dbReference type="HOGENOM" id="CLU_434529_0_0_2"/>
<reference evidence="5 6" key="1">
    <citation type="journal article" date="2005" name="Genome Res.">
        <title>Living with two extremes: conclusions from the genome sequence of Natronomonas pharaonis.</title>
        <authorList>
            <person name="Falb M."/>
            <person name="Pfeiffer F."/>
            <person name="Palm P."/>
            <person name="Rodewald K."/>
            <person name="Hickmann V."/>
            <person name="Tittor J."/>
            <person name="Oesterhelt D."/>
        </authorList>
    </citation>
    <scope>NUCLEOTIDE SEQUENCE [LARGE SCALE GENOMIC DNA]</scope>
    <source>
        <strain evidence="6">ATCC 35678 / DSM 2160 / CIP 103997 / JCM 8858 / NBRC 14720 / NCIMB 2260 / Gabara</strain>
    </source>
</reference>
<feature type="coiled-coil region" evidence="3">
    <location>
        <begin position="315"/>
        <end position="460"/>
    </location>
</feature>
<dbReference type="RefSeq" id="WP_011323416.1">
    <property type="nucleotide sequence ID" value="NC_007426.1"/>
</dbReference>
<dbReference type="NCBIfam" id="NF045487">
    <property type="entry name" value="ASRP"/>
    <property type="match status" value="1"/>
</dbReference>
<dbReference type="GO" id="GO:0006302">
    <property type="term" value="P:double-strand break repair"/>
    <property type="evidence" value="ECO:0007669"/>
    <property type="project" value="InterPro"/>
</dbReference>
<evidence type="ECO:0000256" key="1">
    <source>
        <dbReference type="ARBA" id="ARBA00023054"/>
    </source>
</evidence>
<proteinExistence type="inferred from homology"/>
<name>Q3IQ02_NATPD</name>
<dbReference type="InterPro" id="IPR027417">
    <property type="entry name" value="P-loop_NTPase"/>
</dbReference>
<dbReference type="STRING" id="348780.NP_3410A"/>
<keyword evidence="1 3" id="KW-0175">Coiled coil</keyword>
<sequence>MTWKLEIENIAGIRSGAATIEPGLNVVHAENWQGKSSFLKSIRTVFGTANPITESCDEGYVELREEETTTTVRLTRADGRIIREGDPVLETPYDRRRAILFAFLGEENEIRRAVRRGEDLEDELTAPLDLQNIDEQITALTEKREDIERQLEQAERAADDAIDLEQRVQELSAELEELRSERSSMETHGDSDSGSTTQALADKQAQLERQRNRKSRLESTVQRVEDRLTELDAAESGIDVPEAAVGEELATVETELRRLNSDIDLLQSLYSANHRLLEEDRLELVADIDRSIAGDVVSCWVCGADSDRETIESYVTALGERLSDARAERDELQQRHEELKSRREQRQEAEKRLQEIRDQQSELERQLEEKRESLADVEERIEELEDKVEALESEAEAASEQRTDIESEIKFTETKLEETKASLEEKRDTADRRPELEARRDELTAEITDLRTEKKTTKRRLRTEFEDAVDDVIERFETGFEKARLTDSFNLVVARDGREASLDALSEGERELLGLLVALAGHEAFEVGEDVPVLLFDGLGALSAANLEKLADYVEGRAERIVFTAYPEHSTEGAHEIDPADWKVVSGRDEA</sequence>
<dbReference type="GO" id="GO:0016887">
    <property type="term" value="F:ATP hydrolysis activity"/>
    <property type="evidence" value="ECO:0007669"/>
    <property type="project" value="InterPro"/>
</dbReference>
<gene>
    <name evidence="5" type="primary">sph1</name>
    <name evidence="5" type="ordered locus">NP_3410A</name>
</gene>
<feature type="region of interest" description="Disordered" evidence="4">
    <location>
        <begin position="177"/>
        <end position="219"/>
    </location>
</feature>
<evidence type="ECO:0000256" key="4">
    <source>
        <dbReference type="SAM" id="MobiDB-lite"/>
    </source>
</evidence>
<dbReference type="Proteomes" id="UP000002698">
    <property type="component" value="Chromosome"/>
</dbReference>
<protein>
    <submittedName>
        <fullName evidence="5">Smc-like protein Sph1</fullName>
    </submittedName>
</protein>
<evidence type="ECO:0000256" key="3">
    <source>
        <dbReference type="SAM" id="Coils"/>
    </source>
</evidence>
<accession>Q3IQ02</accession>
<organism evidence="5 6">
    <name type="scientific">Natronomonas pharaonis (strain ATCC 35678 / DSM 2160 / CIP 103997 / JCM 8858 / NBRC 14720 / NCIMB 2260 / Gabara)</name>
    <name type="common">Halobacterium pharaonis</name>
    <dbReference type="NCBI Taxonomy" id="348780"/>
    <lineage>
        <taxon>Archaea</taxon>
        <taxon>Methanobacteriati</taxon>
        <taxon>Methanobacteriota</taxon>
        <taxon>Stenosarchaea group</taxon>
        <taxon>Halobacteria</taxon>
        <taxon>Halobacteriales</taxon>
        <taxon>Natronomonadaceae</taxon>
        <taxon>Natronomonas</taxon>
    </lineage>
</organism>
<dbReference type="EMBL" id="CR936257">
    <property type="protein sequence ID" value="CAI49796.1"/>
    <property type="molecule type" value="Genomic_DNA"/>
</dbReference>
<dbReference type="OrthoDB" id="241568at2157"/>
<dbReference type="SUPFAM" id="SSF52540">
    <property type="entry name" value="P-loop containing nucleoside triphosphate hydrolases"/>
    <property type="match status" value="1"/>
</dbReference>
<dbReference type="Gene3D" id="3.40.50.300">
    <property type="entry name" value="P-loop containing nucleotide triphosphate hydrolases"/>
    <property type="match status" value="1"/>
</dbReference>
<feature type="compositionally biased region" description="Basic and acidic residues" evidence="4">
    <location>
        <begin position="177"/>
        <end position="191"/>
    </location>
</feature>
<keyword evidence="6" id="KW-1185">Reference proteome</keyword>